<dbReference type="Pfam" id="PF07224">
    <property type="entry name" value="Chlorophyllase"/>
    <property type="match status" value="1"/>
</dbReference>
<dbReference type="PANTHER" id="PTHR33428:SF14">
    <property type="entry name" value="CARBOXYLESTERASE TYPE B DOMAIN-CONTAINING PROTEIN"/>
    <property type="match status" value="1"/>
</dbReference>
<comment type="caution">
    <text evidence="1">The sequence shown here is derived from an EMBL/GenBank/DDBJ whole genome shotgun (WGS) entry which is preliminary data.</text>
</comment>
<dbReference type="RefSeq" id="WP_135484137.1">
    <property type="nucleotide sequence ID" value="NZ_SRMF01000007.1"/>
</dbReference>
<reference evidence="1 2" key="1">
    <citation type="submission" date="2019-04" db="EMBL/GenBank/DDBJ databases">
        <title>Natronospirillum operosus gen. nov., sp. nov., a haloalkaliphilic satellite isolated from decaying biomass of laboratory culture of cyanobacterium Geitlerinema sp. and proposal of Natronospirillaceae fam. nov. and Saccharospirillaceae fam. nov.</title>
        <authorList>
            <person name="Kevbrin V."/>
            <person name="Boltyanskaya Y."/>
            <person name="Koziaeva V."/>
            <person name="Grouzdev D.S."/>
            <person name="Park M."/>
            <person name="Cho J."/>
        </authorList>
    </citation>
    <scope>NUCLEOTIDE SEQUENCE [LARGE SCALE GENOMIC DNA]</scope>
    <source>
        <strain evidence="1 2">G-116</strain>
    </source>
</reference>
<protein>
    <submittedName>
        <fullName evidence="1">Alpha/beta fold hydrolase</fullName>
    </submittedName>
</protein>
<name>A0A4Z0WB07_9GAMM</name>
<dbReference type="AlphaFoldDB" id="A0A4Z0WB07"/>
<accession>A0A4Z0WB07</accession>
<dbReference type="InterPro" id="IPR029058">
    <property type="entry name" value="AB_hydrolase_fold"/>
</dbReference>
<dbReference type="InterPro" id="IPR017395">
    <property type="entry name" value="Chlorophyllase-like"/>
</dbReference>
<dbReference type="EMBL" id="SRMF01000007">
    <property type="protein sequence ID" value="TGG91726.1"/>
    <property type="molecule type" value="Genomic_DNA"/>
</dbReference>
<dbReference type="PANTHER" id="PTHR33428">
    <property type="entry name" value="CHLOROPHYLLASE-2, CHLOROPLASTIC"/>
    <property type="match status" value="1"/>
</dbReference>
<dbReference type="Gene3D" id="3.40.50.1820">
    <property type="entry name" value="alpha/beta hydrolase"/>
    <property type="match status" value="1"/>
</dbReference>
<dbReference type="GO" id="GO:0016787">
    <property type="term" value="F:hydrolase activity"/>
    <property type="evidence" value="ECO:0007669"/>
    <property type="project" value="UniProtKB-KW"/>
</dbReference>
<gene>
    <name evidence="1" type="ORF">E4656_15155</name>
</gene>
<dbReference type="Proteomes" id="UP000297475">
    <property type="component" value="Unassembled WGS sequence"/>
</dbReference>
<dbReference type="SUPFAM" id="SSF53474">
    <property type="entry name" value="alpha/beta-Hydrolases"/>
    <property type="match status" value="1"/>
</dbReference>
<keyword evidence="2" id="KW-1185">Reference proteome</keyword>
<evidence type="ECO:0000313" key="1">
    <source>
        <dbReference type="EMBL" id="TGG91726.1"/>
    </source>
</evidence>
<organism evidence="1 2">
    <name type="scientific">Natronospirillum operosum</name>
    <dbReference type="NCBI Taxonomy" id="2759953"/>
    <lineage>
        <taxon>Bacteria</taxon>
        <taxon>Pseudomonadati</taxon>
        <taxon>Pseudomonadota</taxon>
        <taxon>Gammaproteobacteria</taxon>
        <taxon>Oceanospirillales</taxon>
        <taxon>Natronospirillaceae</taxon>
        <taxon>Natronospirillum</taxon>
    </lineage>
</organism>
<dbReference type="OrthoDB" id="192696at2"/>
<keyword evidence="1" id="KW-0378">Hydrolase</keyword>
<sequence>MNRLIELARYLPVNEAVQTVSIAPVRLHSNDRPQPLELRITAPVEGANLPVILFSHGDGPSLYLPSKDGYGPLVNFYAEHGFVVIQPTHANSKVAGYPHDLPGAPLFWRTRVEEMKLILDQLEEMEASLPLLKGRLDKESIAVVGHSMGGQTAAMLLGAHLTDSKRRDDVDVSVFEPRIKAGVLLAAPGNGGDSLSEFAREHFTELNPDYTLLITPTLSVVGSADVNPYMTVRGADWYTDAFHDAPGIQQMLTLQGAKHSLGGIPGYDARETGDDEKPDTLAAVQRLTWAYLMSALNPVDTAWQEAQEALKDRASALGQIDTK</sequence>
<proteinExistence type="predicted"/>
<evidence type="ECO:0000313" key="2">
    <source>
        <dbReference type="Proteomes" id="UP000297475"/>
    </source>
</evidence>